<feature type="region of interest" description="Disordered" evidence="1">
    <location>
        <begin position="194"/>
        <end position="331"/>
    </location>
</feature>
<evidence type="ECO:0000313" key="2">
    <source>
        <dbReference type="EMBL" id="CAD8719507.1"/>
    </source>
</evidence>
<accession>A0A7S0XFJ2</accession>
<organism evidence="2">
    <name type="scientific">Mantoniella antarctica</name>
    <dbReference type="NCBI Taxonomy" id="81844"/>
    <lineage>
        <taxon>Eukaryota</taxon>
        <taxon>Viridiplantae</taxon>
        <taxon>Chlorophyta</taxon>
        <taxon>Mamiellophyceae</taxon>
        <taxon>Mamiellales</taxon>
        <taxon>Mamiellaceae</taxon>
        <taxon>Mantoniella</taxon>
    </lineage>
</organism>
<feature type="compositionally biased region" description="Low complexity" evidence="1">
    <location>
        <begin position="232"/>
        <end position="257"/>
    </location>
</feature>
<evidence type="ECO:0000256" key="1">
    <source>
        <dbReference type="SAM" id="MobiDB-lite"/>
    </source>
</evidence>
<feature type="compositionally biased region" description="Acidic residues" evidence="1">
    <location>
        <begin position="429"/>
        <end position="438"/>
    </location>
</feature>
<feature type="compositionally biased region" description="Low complexity" evidence="1">
    <location>
        <begin position="455"/>
        <end position="472"/>
    </location>
</feature>
<dbReference type="EMBL" id="HBFC01031735">
    <property type="protein sequence ID" value="CAD8719507.1"/>
    <property type="molecule type" value="Transcribed_RNA"/>
</dbReference>
<feature type="compositionally biased region" description="Polar residues" evidence="1">
    <location>
        <begin position="258"/>
        <end position="271"/>
    </location>
</feature>
<protein>
    <submittedName>
        <fullName evidence="2">Uncharacterized protein</fullName>
    </submittedName>
</protein>
<name>A0A7S0XFJ2_9CHLO</name>
<feature type="region of interest" description="Disordered" evidence="1">
    <location>
        <begin position="377"/>
        <end position="490"/>
    </location>
</feature>
<gene>
    <name evidence="2" type="ORF">MANT1106_LOCUS18848</name>
</gene>
<reference evidence="2" key="1">
    <citation type="submission" date="2021-01" db="EMBL/GenBank/DDBJ databases">
        <authorList>
            <person name="Corre E."/>
            <person name="Pelletier E."/>
            <person name="Niang G."/>
            <person name="Scheremetjew M."/>
            <person name="Finn R."/>
            <person name="Kale V."/>
            <person name="Holt S."/>
            <person name="Cochrane G."/>
            <person name="Meng A."/>
            <person name="Brown T."/>
            <person name="Cohen L."/>
        </authorList>
    </citation>
    <scope>NUCLEOTIDE SEQUENCE</scope>
    <source>
        <strain evidence="2">SL-175</strain>
    </source>
</reference>
<feature type="compositionally biased region" description="Basic and acidic residues" evidence="1">
    <location>
        <begin position="439"/>
        <end position="454"/>
    </location>
</feature>
<feature type="compositionally biased region" description="Gly residues" evidence="1">
    <location>
        <begin position="214"/>
        <end position="223"/>
    </location>
</feature>
<proteinExistence type="predicted"/>
<feature type="region of interest" description="Disordered" evidence="1">
    <location>
        <begin position="94"/>
        <end position="124"/>
    </location>
</feature>
<feature type="compositionally biased region" description="Basic and acidic residues" evidence="1">
    <location>
        <begin position="298"/>
        <end position="309"/>
    </location>
</feature>
<sequence length="490" mass="50296">MSGTPTVGLRGLPRLKTTLTQGAESIPLLVRSPGSSPGSRRFKAEKFIVPSLAAALVVTLVTLAMTHHSSRLDPADPVNLLPQDADGNRAALASMTHPREHSQTEQPTDGGGSAGDDFSGGTSIPIEVNERAHTNVHHNEWVGAVGASKEDALEAYVTAVAEKRRKQEVLKQELQDEGYLQKLVAAAAEQIRNGGDGAQAADGSGDTETSTQAEGGGDDGGGVVASLAEDGAPSAAPSASPSAADAPTPALDPVATASAETSVRSAESASSYADVAPGPAPLLVTKDEGFEDASWAEDDYRTSSVRSKDPGAVNRLHPTLNNSGAPSDKTEDELMKKLLRKIEDNKEALAVSSVDDDGGFNETAFVDELVQSDVVLAPDEEPEAAKATSGGTYMSGSFDADDLARIVGDNATSSKKERRATVPILSEVSDGETSEGPDEADRQAEAHGGDRDSRGPSASSDDSGLADAPSGAPAVADEDATAPGPSSNDR</sequence>
<dbReference type="AlphaFoldDB" id="A0A7S0XFJ2"/>